<feature type="domain" description="Aldehyde dehydrogenase" evidence="6">
    <location>
        <begin position="651"/>
        <end position="1092"/>
    </location>
</feature>
<dbReference type="CDD" id="cd22233">
    <property type="entry name" value="RHH_CopAso-like"/>
    <property type="match status" value="1"/>
</dbReference>
<dbReference type="Gene3D" id="3.40.309.10">
    <property type="entry name" value="Aldehyde Dehydrogenase, Chain A, domain 2"/>
    <property type="match status" value="1"/>
</dbReference>
<evidence type="ECO:0000259" key="6">
    <source>
        <dbReference type="Pfam" id="PF00171"/>
    </source>
</evidence>
<keyword evidence="5" id="KW-0804">Transcription</keyword>
<feature type="domain" description="Proline utilization A proline dehydrogenase N-terminal" evidence="9">
    <location>
        <begin position="89"/>
        <end position="136"/>
    </location>
</feature>
<dbReference type="Gene3D" id="3.40.605.10">
    <property type="entry name" value="Aldehyde Dehydrogenase, Chain A, domain 1"/>
    <property type="match status" value="1"/>
</dbReference>
<dbReference type="EMBL" id="CP080095">
    <property type="protein sequence ID" value="QYD69130.1"/>
    <property type="molecule type" value="Genomic_DNA"/>
</dbReference>
<keyword evidence="5" id="KW-0642">Proline metabolism</keyword>
<evidence type="ECO:0000256" key="2">
    <source>
        <dbReference type="ARBA" id="ARBA00023002"/>
    </source>
</evidence>
<dbReference type="InterPro" id="IPR029041">
    <property type="entry name" value="FAD-linked_oxidoreductase-like"/>
</dbReference>
<dbReference type="InterPro" id="IPR024090">
    <property type="entry name" value="PRODH_PutA_dom_I"/>
</dbReference>
<dbReference type="InterPro" id="IPR010985">
    <property type="entry name" value="Ribbon_hlx_hlx"/>
</dbReference>
<dbReference type="InterPro" id="IPR016162">
    <property type="entry name" value="Ald_DH_N"/>
</dbReference>
<dbReference type="InterPro" id="IPR024089">
    <property type="entry name" value="PRODH_PutA_dom_I/II"/>
</dbReference>
<keyword evidence="2 5" id="KW-0560">Oxidoreductase</keyword>
<keyword evidence="5" id="KW-0285">Flavoprotein</keyword>
<organism evidence="11 12">
    <name type="scientific">Paraburkholderia edwinii</name>
    <dbReference type="NCBI Taxonomy" id="2861782"/>
    <lineage>
        <taxon>Bacteria</taxon>
        <taxon>Pseudomonadati</taxon>
        <taxon>Pseudomonadota</taxon>
        <taxon>Betaproteobacteria</taxon>
        <taxon>Burkholderiales</taxon>
        <taxon>Burkholderiaceae</taxon>
        <taxon>Paraburkholderia</taxon>
    </lineage>
</organism>
<dbReference type="InterPro" id="IPR048798">
    <property type="entry name" value="PutA_RHH"/>
</dbReference>
<keyword evidence="5" id="KW-0678">Repressor</keyword>
<dbReference type="InterPro" id="IPR025703">
    <property type="entry name" value="Bifunct_PutA"/>
</dbReference>
<dbReference type="InterPro" id="IPR024082">
    <property type="entry name" value="PRODH_PutA_dom_II"/>
</dbReference>
<dbReference type="Pfam" id="PF01619">
    <property type="entry name" value="Pro_dh"/>
    <property type="match status" value="1"/>
</dbReference>
<evidence type="ECO:0000259" key="7">
    <source>
        <dbReference type="Pfam" id="PF01619"/>
    </source>
</evidence>
<evidence type="ECO:0000256" key="4">
    <source>
        <dbReference type="ARBA" id="ARBA00048142"/>
    </source>
</evidence>
<accession>A0ABX8UQ95</accession>
<evidence type="ECO:0000259" key="10">
    <source>
        <dbReference type="Pfam" id="PF21775"/>
    </source>
</evidence>
<dbReference type="Pfam" id="PF21775">
    <property type="entry name" value="PutA_1st"/>
    <property type="match status" value="1"/>
</dbReference>
<comment type="cofactor">
    <cofactor evidence="5">
        <name>FAD</name>
        <dbReference type="ChEBI" id="CHEBI:57692"/>
    </cofactor>
</comment>
<comment type="catalytic activity">
    <reaction evidence="5">
        <text>L-proline + a quinone = (S)-1-pyrroline-5-carboxylate + a quinol + H(+)</text>
        <dbReference type="Rhea" id="RHEA:23784"/>
        <dbReference type="ChEBI" id="CHEBI:15378"/>
        <dbReference type="ChEBI" id="CHEBI:17388"/>
        <dbReference type="ChEBI" id="CHEBI:24646"/>
        <dbReference type="ChEBI" id="CHEBI:60039"/>
        <dbReference type="ChEBI" id="CHEBI:132124"/>
        <dbReference type="EC" id="1.5.5.2"/>
    </reaction>
</comment>
<dbReference type="EC" id="1.5.5.2" evidence="5"/>
<dbReference type="NCBIfam" id="NF008772">
    <property type="entry name" value="PRK11809.1"/>
    <property type="match status" value="1"/>
</dbReference>
<dbReference type="Gene3D" id="3.20.20.220">
    <property type="match status" value="1"/>
</dbReference>
<dbReference type="InterPro" id="IPR050485">
    <property type="entry name" value="Proline_metab_enzyme"/>
</dbReference>
<dbReference type="CDD" id="cd07125">
    <property type="entry name" value="ALDH_PutA-P5CDH"/>
    <property type="match status" value="1"/>
</dbReference>
<feature type="domain" description="PutA RHH" evidence="10">
    <location>
        <begin position="11"/>
        <end position="43"/>
    </location>
</feature>
<dbReference type="Pfam" id="PF18327">
    <property type="entry name" value="PRODH"/>
    <property type="match status" value="1"/>
</dbReference>
<evidence type="ECO:0000259" key="8">
    <source>
        <dbReference type="Pfam" id="PF14850"/>
    </source>
</evidence>
<dbReference type="EC" id="1.2.1.88" evidence="5"/>
<dbReference type="NCBIfam" id="NF008869">
    <property type="entry name" value="PRK11904.1"/>
    <property type="match status" value="1"/>
</dbReference>
<dbReference type="Gene3D" id="1.10.1220.10">
    <property type="entry name" value="Met repressor-like"/>
    <property type="match status" value="1"/>
</dbReference>
<reference evidence="11 12" key="1">
    <citation type="submission" date="2021-07" db="EMBL/GenBank/DDBJ databases">
        <title>Paraburkholderia edwinii protects Aspergillus sp. from phenazines by acting as a toxin sponge.</title>
        <authorList>
            <person name="Dahlstrom K.M."/>
            <person name="Newman D.K."/>
        </authorList>
    </citation>
    <scope>NUCLEOTIDE SEQUENCE [LARGE SCALE GENOMIC DNA]</scope>
    <source>
        <strain evidence="11 12">Pe01</strain>
    </source>
</reference>
<proteinExistence type="inferred from homology"/>
<name>A0ABX8UQ95_9BURK</name>
<evidence type="ECO:0000256" key="5">
    <source>
        <dbReference type="PIRNR" id="PIRNR000197"/>
    </source>
</evidence>
<dbReference type="InterPro" id="IPR013321">
    <property type="entry name" value="Arc_rbn_hlx_hlx"/>
</dbReference>
<feature type="domain" description="Proline dehydrogenase PutA" evidence="8">
    <location>
        <begin position="144"/>
        <end position="255"/>
    </location>
</feature>
<dbReference type="NCBIfam" id="TIGR01238">
    <property type="entry name" value="D1pyr5carbox3"/>
    <property type="match status" value="1"/>
</dbReference>
<protein>
    <recommendedName>
        <fullName evidence="5">Bifunctional protein PutA</fullName>
    </recommendedName>
    <domain>
        <recommendedName>
            <fullName evidence="5">Proline dehydrogenase</fullName>
            <ecNumber evidence="5">1.5.5.2</ecNumber>
        </recommendedName>
        <alternativeName>
            <fullName evidence="5">Proline oxidase</fullName>
        </alternativeName>
    </domain>
    <domain>
        <recommendedName>
            <fullName evidence="5">Delta-1-pyrroline-5-carboxylate dehydrogenase</fullName>
            <shortName evidence="5">P5C dehydrogenase</shortName>
            <ecNumber evidence="5">1.2.1.88</ecNumber>
        </recommendedName>
        <alternativeName>
            <fullName evidence="5">L-glutamate gamma-semialdehyde dehydrogenase</fullName>
        </alternativeName>
    </domain>
</protein>
<keyword evidence="3 5" id="KW-0520">NAD</keyword>
<dbReference type="SUPFAM" id="SSF47598">
    <property type="entry name" value="Ribbon-helix-helix"/>
    <property type="match status" value="1"/>
</dbReference>
<dbReference type="PANTHER" id="PTHR42862:SF1">
    <property type="entry name" value="DELTA-1-PYRROLINE-5-CARBOXYLATE DEHYDROGENASE 2, ISOFORM A-RELATED"/>
    <property type="match status" value="1"/>
</dbReference>
<keyword evidence="5" id="KW-0274">FAD</keyword>
<dbReference type="PANTHER" id="PTHR42862">
    <property type="entry name" value="DELTA-1-PYRROLINE-5-CARBOXYLATE DEHYDROGENASE 1, ISOFORM A-RELATED"/>
    <property type="match status" value="1"/>
</dbReference>
<keyword evidence="5" id="KW-0238">DNA-binding</keyword>
<gene>
    <name evidence="11" type="primary">putA</name>
    <name evidence="11" type="ORF">KZJ38_01655</name>
</gene>
<dbReference type="Pfam" id="PF14850">
    <property type="entry name" value="Pro_dh-DNA_bdg"/>
    <property type="match status" value="1"/>
</dbReference>
<dbReference type="SUPFAM" id="SSF53720">
    <property type="entry name" value="ALDH-like"/>
    <property type="match status" value="1"/>
</dbReference>
<dbReference type="SUPFAM" id="SSF81935">
    <property type="entry name" value="N-terminal domain of bifunctional PutA protein"/>
    <property type="match status" value="1"/>
</dbReference>
<sequence length="1338" mass="142544">MASTTLGVKVDDLLRSRLKDAATRLERTPHWLIKQAIFAYLEKIEHGQLPAELSGSHGAVDLDSVNGASDEDSASHPFLEFAQSVQPQSVLRAAITAAYRRPEPECVPFLLGQARLPANLADDVQKMAAKLVETLRSKSKGGGVEGLIHEFSLSSQEGVALMCLAEALLRIPDRATRDALIRDKISKGDWRSHVGHAPSLFVNAATWGLMITGKLVTTNSETGLSSALTRMIGKGGEPLIRKGVDMAMRLMGEQFVTGENISEALANSRKYEARGFRYSYDMLGEAATTEADAQRYYASYEQAIHAIGKAAGGRGIYEGPGISIKLSALHPRYSRSQQERTMSELLPRVRALAILARRYDIGLNIDAEEADRLEISLDLLEALCFDPELAGWNGIGFVVQAYQKRCPFVIDYIVDLARRSRHRIMVRLVKGAYWDTEIKRAQVDGLEGYPVYTRKIYTDVSYVACAKKLLGAPDAVYPQFATHNAHTLSAIYHLAGQNYYPGQYEFQCLHGMGEPLYEEVTGRDKLNRPCRVYAPVGTHETLLAYLVRRLLENGANTSFVNRIADETVPVKELVADPVEEASKIVPLGAPHAKIPLPRQLYGSERVNSMGLDLSNEHRLASLSSALLASAHHPWRAVPMLADDAVNGGAARDVRNPADHRDLVGTVVDATPEHVSAALTHALAAAPIWQATPVDARADCLARAADLLEAQMHTLMGLVVREAGKSLPNAVSEIREAIDFLRYYSTQIRGEFSNDTHRPLGPVVCISPWNFPLAIFMGQVAAALAAGNTVLAKPAEQTSLIAAQGVRILREAGVPAGAVQLLPGDGETVGAALVADARTRGVMFTGSTEVARHINKTLSERLDADGKPIPLIAETGGQNAMIVDSSALAEQVVADVLQSAFDSAGQRCSALRVLCLQDDIADRTLEMLTGAMKELAVANPDRLSTDVGPVIDAEAKRGIDAHIAAMREKGRNVVQLPTPDGCAAGTFVPPTLIELDSIDELKREVFGPVLHVVRYRRSALDKLLEQIRATGYGLTLGIHTRIDETIAHVIGRAHVGNIYVNRNVIGAVVGVQPFGGEGLSGTGPKAGGALYLQRLLAKRPAGLPKSLAQTLIADAPVQQPAAASTSASAQGGGATAGAMANGAGAGNGAAAHDKPSAALTALRDWLIAEREPALAARCDGYIANVPAGATAVLPGPTGERNTYSLGARGTVLCIASTASGARVQLAAVLATDNHALFEGAAGEALVASLPASLKRYASVKKSAEASFDAVLFEGDSDELLALTKEIAKRPGPIVSVQGVAARALENGDEDYALERLLTERSVSVNTAAAGGNANLMTIG</sequence>
<dbReference type="InterPro" id="IPR016163">
    <property type="entry name" value="Ald_DH_C"/>
</dbReference>
<dbReference type="Gene3D" id="1.20.5.460">
    <property type="entry name" value="Single helix bin"/>
    <property type="match status" value="1"/>
</dbReference>
<dbReference type="Pfam" id="PF00171">
    <property type="entry name" value="Aldedh"/>
    <property type="match status" value="1"/>
</dbReference>
<keyword evidence="12" id="KW-1185">Reference proteome</keyword>
<dbReference type="InterPro" id="IPR002872">
    <property type="entry name" value="Proline_DH_dom"/>
</dbReference>
<comment type="pathway">
    <text evidence="1 5">Amino-acid degradation; L-proline degradation into L-glutamate; L-glutamate from L-proline: step 2/2.</text>
</comment>
<evidence type="ECO:0000313" key="12">
    <source>
        <dbReference type="Proteomes" id="UP000826462"/>
    </source>
</evidence>
<dbReference type="SUPFAM" id="SSF51730">
    <property type="entry name" value="FAD-linked oxidoreductase"/>
    <property type="match status" value="1"/>
</dbReference>
<comment type="function">
    <text evidence="5">Oxidizes proline to glutamate for use as a carbon and nitrogen source.</text>
</comment>
<dbReference type="RefSeq" id="WP_219798501.1">
    <property type="nucleotide sequence ID" value="NZ_CP080095.1"/>
</dbReference>
<evidence type="ECO:0000259" key="9">
    <source>
        <dbReference type="Pfam" id="PF18327"/>
    </source>
</evidence>
<comment type="pathway">
    <text evidence="5">Amino-acid degradation; L-proline degradation into L-glutamate; L-glutamate from L-proline: step 1/2.</text>
</comment>
<dbReference type="InterPro" id="IPR016160">
    <property type="entry name" value="Ald_DH_CS_CYS"/>
</dbReference>
<dbReference type="InterPro" id="IPR005933">
    <property type="entry name" value="PutA_C"/>
</dbReference>
<dbReference type="PROSITE" id="PS00070">
    <property type="entry name" value="ALDEHYDE_DEHYDR_CYS"/>
    <property type="match status" value="1"/>
</dbReference>
<dbReference type="Proteomes" id="UP000826462">
    <property type="component" value="Chromosome 1"/>
</dbReference>
<dbReference type="InterPro" id="IPR016161">
    <property type="entry name" value="Ald_DH/histidinol_DH"/>
</dbReference>
<feature type="domain" description="Proline dehydrogenase" evidence="7">
    <location>
        <begin position="265"/>
        <end position="562"/>
    </location>
</feature>
<dbReference type="InterPro" id="IPR015590">
    <property type="entry name" value="Aldehyde_DH_dom"/>
</dbReference>
<comment type="similarity">
    <text evidence="5">In the C-terminal section; belongs to the aldehyde dehydrogenase family.</text>
</comment>
<dbReference type="PIRSF" id="PIRSF000197">
    <property type="entry name" value="Bifunct_PutA"/>
    <property type="match status" value="1"/>
</dbReference>
<evidence type="ECO:0000256" key="1">
    <source>
        <dbReference type="ARBA" id="ARBA00004786"/>
    </source>
</evidence>
<keyword evidence="5" id="KW-0805">Transcription regulation</keyword>
<comment type="similarity">
    <text evidence="5">In the N-terminal section; belongs to the proline dehydrogenase family.</text>
</comment>
<evidence type="ECO:0000313" key="11">
    <source>
        <dbReference type="EMBL" id="QYD69130.1"/>
    </source>
</evidence>
<evidence type="ECO:0000256" key="3">
    <source>
        <dbReference type="ARBA" id="ARBA00023027"/>
    </source>
</evidence>
<comment type="catalytic activity">
    <reaction evidence="4 5">
        <text>L-glutamate 5-semialdehyde + NAD(+) + H2O = L-glutamate + NADH + 2 H(+)</text>
        <dbReference type="Rhea" id="RHEA:30235"/>
        <dbReference type="ChEBI" id="CHEBI:15377"/>
        <dbReference type="ChEBI" id="CHEBI:15378"/>
        <dbReference type="ChEBI" id="CHEBI:29985"/>
        <dbReference type="ChEBI" id="CHEBI:57540"/>
        <dbReference type="ChEBI" id="CHEBI:57945"/>
        <dbReference type="ChEBI" id="CHEBI:58066"/>
        <dbReference type="EC" id="1.2.1.88"/>
    </reaction>
</comment>
<dbReference type="Gene3D" id="1.20.5.550">
    <property type="entry name" value="Single Helix bin"/>
    <property type="match status" value="1"/>
</dbReference>
<dbReference type="InterPro" id="IPR041349">
    <property type="entry name" value="PRODH"/>
</dbReference>